<keyword evidence="1" id="KW-0732">Signal</keyword>
<dbReference type="AlphaFoldDB" id="A0A815ECH4"/>
<sequence>MMKWMIFYFVFSLTLIFVNGKCNFKQISSISSGTSFGMCVGYCRRSILIKSQPKYQLIALKEPNYPQNQYPTEEKRFSYTEKQWKQLINLLNVKNFEKLNETIGCPDCADGGAEWIEIQCKNEKKRVTFEYGQLIKGFEGLINELRNLRDTFQI</sequence>
<protein>
    <submittedName>
        <fullName evidence="2">Uncharacterized protein</fullName>
    </submittedName>
</protein>
<keyword evidence="4" id="KW-1185">Reference proteome</keyword>
<dbReference type="Proteomes" id="UP000663852">
    <property type="component" value="Unassembled WGS sequence"/>
</dbReference>
<comment type="caution">
    <text evidence="2">The sequence shown here is derived from an EMBL/GenBank/DDBJ whole genome shotgun (WGS) entry which is preliminary data.</text>
</comment>
<organism evidence="2 4">
    <name type="scientific">Adineta ricciae</name>
    <name type="common">Rotifer</name>
    <dbReference type="NCBI Taxonomy" id="249248"/>
    <lineage>
        <taxon>Eukaryota</taxon>
        <taxon>Metazoa</taxon>
        <taxon>Spiralia</taxon>
        <taxon>Gnathifera</taxon>
        <taxon>Rotifera</taxon>
        <taxon>Eurotatoria</taxon>
        <taxon>Bdelloidea</taxon>
        <taxon>Adinetida</taxon>
        <taxon>Adinetidae</taxon>
        <taxon>Adineta</taxon>
    </lineage>
</organism>
<dbReference type="Proteomes" id="UP000663828">
    <property type="component" value="Unassembled WGS sequence"/>
</dbReference>
<gene>
    <name evidence="3" type="ORF">EDS130_LOCUS40363</name>
    <name evidence="2" type="ORF">XAT740_LOCUS29479</name>
</gene>
<accession>A0A815ECH4</accession>
<feature type="signal peptide" evidence="1">
    <location>
        <begin position="1"/>
        <end position="20"/>
    </location>
</feature>
<dbReference type="EMBL" id="CAJNOJ010000484">
    <property type="protein sequence ID" value="CAF1464252.1"/>
    <property type="molecule type" value="Genomic_DNA"/>
</dbReference>
<evidence type="ECO:0000313" key="3">
    <source>
        <dbReference type="EMBL" id="CAF1464252.1"/>
    </source>
</evidence>
<evidence type="ECO:0000256" key="1">
    <source>
        <dbReference type="SAM" id="SignalP"/>
    </source>
</evidence>
<proteinExistence type="predicted"/>
<dbReference type="OrthoDB" id="9975167at2759"/>
<reference evidence="2" key="1">
    <citation type="submission" date="2021-02" db="EMBL/GenBank/DDBJ databases">
        <authorList>
            <person name="Nowell W R."/>
        </authorList>
    </citation>
    <scope>NUCLEOTIDE SEQUENCE</scope>
</reference>
<feature type="chain" id="PRO_5035686486" evidence="1">
    <location>
        <begin position="21"/>
        <end position="154"/>
    </location>
</feature>
<dbReference type="EMBL" id="CAJNOR010002570">
    <property type="protein sequence ID" value="CAF1312824.1"/>
    <property type="molecule type" value="Genomic_DNA"/>
</dbReference>
<evidence type="ECO:0000313" key="4">
    <source>
        <dbReference type="Proteomes" id="UP000663828"/>
    </source>
</evidence>
<name>A0A815ECH4_ADIRI</name>
<evidence type="ECO:0000313" key="2">
    <source>
        <dbReference type="EMBL" id="CAF1312824.1"/>
    </source>
</evidence>